<feature type="compositionally biased region" description="Polar residues" evidence="1">
    <location>
        <begin position="44"/>
        <end position="53"/>
    </location>
</feature>
<sequence length="62" mass="7220">GAQKSSRRWRLSRMRRRPSGPRRPSPPWRMVTQRPRHPTARPSALSSCLSTPRMTRLAKPQC</sequence>
<organism evidence="2 3">
    <name type="scientific">Rangifer tarandus platyrhynchus</name>
    <name type="common">Svalbard reindeer</name>
    <dbReference type="NCBI Taxonomy" id="3082113"/>
    <lineage>
        <taxon>Eukaryota</taxon>
        <taxon>Metazoa</taxon>
        <taxon>Chordata</taxon>
        <taxon>Craniata</taxon>
        <taxon>Vertebrata</taxon>
        <taxon>Euteleostomi</taxon>
        <taxon>Mammalia</taxon>
        <taxon>Eutheria</taxon>
        <taxon>Laurasiatheria</taxon>
        <taxon>Artiodactyla</taxon>
        <taxon>Ruminantia</taxon>
        <taxon>Pecora</taxon>
        <taxon>Cervidae</taxon>
        <taxon>Odocoileinae</taxon>
        <taxon>Rangifer</taxon>
    </lineage>
</organism>
<feature type="non-terminal residue" evidence="2">
    <location>
        <position position="62"/>
    </location>
</feature>
<evidence type="ECO:0000313" key="2">
    <source>
        <dbReference type="EMBL" id="CAI9149789.1"/>
    </source>
</evidence>
<gene>
    <name evidence="2" type="ORF">MRATA1EN1_LOCUS31407</name>
</gene>
<dbReference type="Proteomes" id="UP001176941">
    <property type="component" value="Unassembled WGS sequence"/>
</dbReference>
<name>A0ABN8XQ89_RANTA</name>
<protein>
    <submittedName>
        <fullName evidence="2">Uncharacterized protein</fullName>
    </submittedName>
</protein>
<dbReference type="EMBL" id="CATKSN020000586">
    <property type="protein sequence ID" value="CAI9149789.1"/>
    <property type="molecule type" value="Genomic_DNA"/>
</dbReference>
<feature type="region of interest" description="Disordered" evidence="1">
    <location>
        <begin position="1"/>
        <end position="62"/>
    </location>
</feature>
<proteinExistence type="predicted"/>
<feature type="compositionally biased region" description="Basic residues" evidence="1">
    <location>
        <begin position="1"/>
        <end position="20"/>
    </location>
</feature>
<feature type="non-terminal residue" evidence="2">
    <location>
        <position position="1"/>
    </location>
</feature>
<accession>A0ABN8XQ89</accession>
<reference evidence="2" key="1">
    <citation type="submission" date="2023-04" db="EMBL/GenBank/DDBJ databases">
        <authorList>
            <consortium name="ELIXIR-Norway"/>
        </authorList>
    </citation>
    <scope>NUCLEOTIDE SEQUENCE [LARGE SCALE GENOMIC DNA]</scope>
</reference>
<comment type="caution">
    <text evidence="2">The sequence shown here is derived from an EMBL/GenBank/DDBJ whole genome shotgun (WGS) entry which is preliminary data.</text>
</comment>
<evidence type="ECO:0000256" key="1">
    <source>
        <dbReference type="SAM" id="MobiDB-lite"/>
    </source>
</evidence>
<keyword evidence="3" id="KW-1185">Reference proteome</keyword>
<evidence type="ECO:0000313" key="3">
    <source>
        <dbReference type="Proteomes" id="UP001176941"/>
    </source>
</evidence>